<keyword evidence="2" id="KW-1185">Reference proteome</keyword>
<proteinExistence type="predicted"/>
<organism evidence="1 2">
    <name type="scientific">Flemingia macrophylla</name>
    <dbReference type="NCBI Taxonomy" id="520843"/>
    <lineage>
        <taxon>Eukaryota</taxon>
        <taxon>Viridiplantae</taxon>
        <taxon>Streptophyta</taxon>
        <taxon>Embryophyta</taxon>
        <taxon>Tracheophyta</taxon>
        <taxon>Spermatophyta</taxon>
        <taxon>Magnoliopsida</taxon>
        <taxon>eudicotyledons</taxon>
        <taxon>Gunneridae</taxon>
        <taxon>Pentapetalae</taxon>
        <taxon>rosids</taxon>
        <taxon>fabids</taxon>
        <taxon>Fabales</taxon>
        <taxon>Fabaceae</taxon>
        <taxon>Papilionoideae</taxon>
        <taxon>50 kb inversion clade</taxon>
        <taxon>NPAAA clade</taxon>
        <taxon>indigoferoid/millettioid clade</taxon>
        <taxon>Phaseoleae</taxon>
        <taxon>Flemingia</taxon>
    </lineage>
</organism>
<reference evidence="1 2" key="1">
    <citation type="submission" date="2024-08" db="EMBL/GenBank/DDBJ databases">
        <title>Insights into the chromosomal genome structure of Flemingia macrophylla.</title>
        <authorList>
            <person name="Ding Y."/>
            <person name="Zhao Y."/>
            <person name="Bi W."/>
            <person name="Wu M."/>
            <person name="Zhao G."/>
            <person name="Gong Y."/>
            <person name="Li W."/>
            <person name="Zhang P."/>
        </authorList>
    </citation>
    <scope>NUCLEOTIDE SEQUENCE [LARGE SCALE GENOMIC DNA]</scope>
    <source>
        <strain evidence="1">DYQJB</strain>
        <tissue evidence="1">Leaf</tissue>
    </source>
</reference>
<evidence type="ECO:0000313" key="1">
    <source>
        <dbReference type="EMBL" id="KAL2321137.1"/>
    </source>
</evidence>
<sequence>MLSIPRHQSYATRWAYPFDFSRWVQSWQPWCFLLMTKSVVATNHSFTLFFALVSQKNDYDRSIGGMIHSTFSGFSWISYTCRLHESKPFEWIYKVFNIVGAKEEVQQRRYVKKQPLLQKLWIFVFEELQRKSKHVSVAEDIQRICYSRGEWVINALLQEGKLDEDDLNKLWPYVDSSNFTFNQCLIVWHIATDLLFYEAEDERQKEKADLKKRSDDDEIETRNMVSKMLGEKEYWK</sequence>
<accession>A0ABD1LC90</accession>
<dbReference type="Proteomes" id="UP001603857">
    <property type="component" value="Unassembled WGS sequence"/>
</dbReference>
<dbReference type="EMBL" id="JBGMDY010000010">
    <property type="protein sequence ID" value="KAL2321137.1"/>
    <property type="molecule type" value="Genomic_DNA"/>
</dbReference>
<dbReference type="AlphaFoldDB" id="A0ABD1LC90"/>
<protein>
    <submittedName>
        <fullName evidence="1">Uncharacterized protein</fullName>
    </submittedName>
</protein>
<comment type="caution">
    <text evidence="1">The sequence shown here is derived from an EMBL/GenBank/DDBJ whole genome shotgun (WGS) entry which is preliminary data.</text>
</comment>
<evidence type="ECO:0000313" key="2">
    <source>
        <dbReference type="Proteomes" id="UP001603857"/>
    </source>
</evidence>
<gene>
    <name evidence="1" type="ORF">Fmac_030106</name>
</gene>
<name>A0ABD1LC90_9FABA</name>